<dbReference type="Gene3D" id="3.50.50.60">
    <property type="entry name" value="FAD/NAD(P)-binding domain"/>
    <property type="match status" value="1"/>
</dbReference>
<organism evidence="2">
    <name type="scientific">Bathycoccus sp. RCC716 virus 1</name>
    <dbReference type="NCBI Taxonomy" id="2530038"/>
    <lineage>
        <taxon>Viruses</taxon>
        <taxon>Varidnaviria</taxon>
        <taxon>Bamfordvirae</taxon>
        <taxon>Nucleocytoviricota</taxon>
        <taxon>Megaviricetes</taxon>
        <taxon>Algavirales</taxon>
        <taxon>Phycodnaviridae</taxon>
        <taxon>Prasinovirus</taxon>
    </lineage>
</organism>
<evidence type="ECO:0000313" key="2">
    <source>
        <dbReference type="EMBL" id="QOR60262.1"/>
    </source>
</evidence>
<feature type="transmembrane region" description="Helical" evidence="1">
    <location>
        <begin position="404"/>
        <end position="425"/>
    </location>
</feature>
<keyword evidence="1" id="KW-0472">Membrane</keyword>
<accession>A0A7S6NY26</accession>
<dbReference type="Pfam" id="PF13450">
    <property type="entry name" value="NAD_binding_8"/>
    <property type="match status" value="1"/>
</dbReference>
<proteinExistence type="predicted"/>
<keyword evidence="1" id="KW-1133">Transmembrane helix</keyword>
<evidence type="ECO:0000256" key="1">
    <source>
        <dbReference type="SAM" id="Phobius"/>
    </source>
</evidence>
<dbReference type="InterPro" id="IPR036188">
    <property type="entry name" value="FAD/NAD-bd_sf"/>
</dbReference>
<protein>
    <submittedName>
        <fullName evidence="2">Uncharacterized protein</fullName>
    </submittedName>
</protein>
<keyword evidence="1" id="KW-0812">Transmembrane</keyword>
<dbReference type="InterPro" id="IPR050464">
    <property type="entry name" value="Zeta_carotene_desat/Oxidored"/>
</dbReference>
<dbReference type="EMBL" id="MK522035">
    <property type="protein sequence ID" value="QOR60262.1"/>
    <property type="molecule type" value="Genomic_DNA"/>
</dbReference>
<dbReference type="SUPFAM" id="SSF51905">
    <property type="entry name" value="FAD/NAD(P)-binding domain"/>
    <property type="match status" value="1"/>
</dbReference>
<dbReference type="Gene3D" id="1.10.405.20">
    <property type="match status" value="1"/>
</dbReference>
<dbReference type="PRINTS" id="PR00419">
    <property type="entry name" value="ADXRDTASE"/>
</dbReference>
<sequence>MHVHIIGAGPTGMSVAWEILRSTDHEVTIYDRKESAGGSWWEPAGDKRDLHAHRLLFDNAFVNTNSLFEEMGIEWDEMFQPAYTGVYKTVFKSLKPMDYLTLTSLAVRVLTQPNKYKGITLKDALGDLSESGEKLLKALPLLMDGVDWGTMSAFEFVKSFDNVGMSKQYVQKVSGKVMSDKMQNALMEKGATFMFGHDVEKVYYEKDGYEATFTNKTKIKDGLLVLCIDHNKALQLIGNNWGKDAHKKISTSEYGCITILLDYDEPIRLHKSDLEYAMETEFNLQPVVLSDGKTVSCVICNLNEKVLSTDPETLKSEVVKQMCIQKPKSIRIGWGIDWKDGKWSFEQSSGVLSLYGQVPFYGKSSKVALCGMMSERKTPYTSIEAGIEVGRSFCHQTFETRKPLHPVLITHVLFVILIVSLILIYTRKD</sequence>
<reference evidence="2" key="1">
    <citation type="submission" date="2019-02" db="EMBL/GenBank/DDBJ databases">
        <authorList>
            <person name="Bachy C."/>
            <person name="Yung C.-M."/>
            <person name="Roux S."/>
            <person name="Sullivan M.B."/>
            <person name="Worden A.Z."/>
        </authorList>
    </citation>
    <scope>NUCLEOTIDE SEQUENCE</scope>
    <source>
        <strain evidence="2">BII-V1</strain>
    </source>
</reference>
<name>A0A7S6NY26_9PHYC</name>
<dbReference type="GO" id="GO:0016491">
    <property type="term" value="F:oxidoreductase activity"/>
    <property type="evidence" value="ECO:0007669"/>
    <property type="project" value="TreeGrafter"/>
</dbReference>
<dbReference type="PANTHER" id="PTHR42923">
    <property type="entry name" value="PROTOPORPHYRINOGEN OXIDASE"/>
    <property type="match status" value="1"/>
</dbReference>